<dbReference type="Proteomes" id="UP001233999">
    <property type="component" value="Unassembled WGS sequence"/>
</dbReference>
<proteinExistence type="predicted"/>
<evidence type="ECO:0000256" key="1">
    <source>
        <dbReference type="SAM" id="MobiDB-lite"/>
    </source>
</evidence>
<sequence>MLNRSSSWPVARLADSCSVPLLSQPPPPRPPDSPPKPPPPSLDPRKTATLSRHYYPEGGWGWIVIGCTVGVHVLNHGLQLGGGGVLLTCIIDRFAVNTTSAGMLTSLIYFSMIGDILCPFQHTFSYM</sequence>
<feature type="region of interest" description="Disordered" evidence="1">
    <location>
        <begin position="18"/>
        <end position="48"/>
    </location>
</feature>
<reference evidence="2" key="2">
    <citation type="submission" date="2023-05" db="EMBL/GenBank/DDBJ databases">
        <authorList>
            <person name="Fouks B."/>
        </authorList>
    </citation>
    <scope>NUCLEOTIDE SEQUENCE</scope>
    <source>
        <strain evidence="2">Stay&amp;Tobe</strain>
        <tissue evidence="2">Testes</tissue>
    </source>
</reference>
<comment type="caution">
    <text evidence="2">The sequence shown here is derived from an EMBL/GenBank/DDBJ whole genome shotgun (WGS) entry which is preliminary data.</text>
</comment>
<name>A0AAD8A318_DIPPU</name>
<dbReference type="EMBL" id="JASPKZ010003882">
    <property type="protein sequence ID" value="KAJ9591210.1"/>
    <property type="molecule type" value="Genomic_DNA"/>
</dbReference>
<gene>
    <name evidence="2" type="ORF">L9F63_002281</name>
</gene>
<organism evidence="2 3">
    <name type="scientific">Diploptera punctata</name>
    <name type="common">Pacific beetle cockroach</name>
    <dbReference type="NCBI Taxonomy" id="6984"/>
    <lineage>
        <taxon>Eukaryota</taxon>
        <taxon>Metazoa</taxon>
        <taxon>Ecdysozoa</taxon>
        <taxon>Arthropoda</taxon>
        <taxon>Hexapoda</taxon>
        <taxon>Insecta</taxon>
        <taxon>Pterygota</taxon>
        <taxon>Neoptera</taxon>
        <taxon>Polyneoptera</taxon>
        <taxon>Dictyoptera</taxon>
        <taxon>Blattodea</taxon>
        <taxon>Blaberoidea</taxon>
        <taxon>Blaberidae</taxon>
        <taxon>Diplopterinae</taxon>
        <taxon>Diploptera</taxon>
    </lineage>
</organism>
<evidence type="ECO:0000313" key="2">
    <source>
        <dbReference type="EMBL" id="KAJ9591210.1"/>
    </source>
</evidence>
<reference evidence="2" key="1">
    <citation type="journal article" date="2023" name="IScience">
        <title>Live-bearing cockroach genome reveals convergent evolutionary mechanisms linked to viviparity in insects and beyond.</title>
        <authorList>
            <person name="Fouks B."/>
            <person name="Harrison M.C."/>
            <person name="Mikhailova A.A."/>
            <person name="Marchal E."/>
            <person name="English S."/>
            <person name="Carruthers M."/>
            <person name="Jennings E.C."/>
            <person name="Chiamaka E.L."/>
            <person name="Frigard R.A."/>
            <person name="Pippel M."/>
            <person name="Attardo G.M."/>
            <person name="Benoit J.B."/>
            <person name="Bornberg-Bauer E."/>
            <person name="Tobe S.S."/>
        </authorList>
    </citation>
    <scope>NUCLEOTIDE SEQUENCE</scope>
    <source>
        <strain evidence="2">Stay&amp;Tobe</strain>
    </source>
</reference>
<evidence type="ECO:0000313" key="3">
    <source>
        <dbReference type="Proteomes" id="UP001233999"/>
    </source>
</evidence>
<evidence type="ECO:0008006" key="4">
    <source>
        <dbReference type="Google" id="ProtNLM"/>
    </source>
</evidence>
<keyword evidence="3" id="KW-1185">Reference proteome</keyword>
<accession>A0AAD8A318</accession>
<protein>
    <recommendedName>
        <fullName evidence="4">Monocarboxylate transporter</fullName>
    </recommendedName>
</protein>
<feature type="compositionally biased region" description="Pro residues" evidence="1">
    <location>
        <begin position="23"/>
        <end position="42"/>
    </location>
</feature>
<dbReference type="AlphaFoldDB" id="A0AAD8A318"/>